<keyword evidence="2" id="KW-1185">Reference proteome</keyword>
<dbReference type="Proteomes" id="UP000610960">
    <property type="component" value="Unassembled WGS sequence"/>
</dbReference>
<sequence>MPKSFMGVGAHDLYEDLRLRDPWGIDAHGEYLTGLTSSEVTDIIMHLPWL</sequence>
<organism evidence="1 2">
    <name type="scientific">Thermocladium modestius</name>
    <dbReference type="NCBI Taxonomy" id="62609"/>
    <lineage>
        <taxon>Archaea</taxon>
        <taxon>Thermoproteota</taxon>
        <taxon>Thermoprotei</taxon>
        <taxon>Thermoproteales</taxon>
        <taxon>Thermoproteaceae</taxon>
        <taxon>Thermocladium</taxon>
    </lineage>
</organism>
<name>A0A830GSP9_9CREN</name>
<protein>
    <submittedName>
        <fullName evidence="1">Uncharacterized protein</fullName>
    </submittedName>
</protein>
<comment type="caution">
    <text evidence="1">The sequence shown here is derived from an EMBL/GenBank/DDBJ whole genome shotgun (WGS) entry which is preliminary data.</text>
</comment>
<evidence type="ECO:0000313" key="1">
    <source>
        <dbReference type="EMBL" id="GGP19732.1"/>
    </source>
</evidence>
<dbReference type="EMBL" id="BMNL01000001">
    <property type="protein sequence ID" value="GGP19732.1"/>
    <property type="molecule type" value="Genomic_DNA"/>
</dbReference>
<evidence type="ECO:0000313" key="2">
    <source>
        <dbReference type="Proteomes" id="UP000610960"/>
    </source>
</evidence>
<proteinExistence type="predicted"/>
<reference evidence="1" key="1">
    <citation type="journal article" date="2014" name="Int. J. Syst. Evol. Microbiol.">
        <title>Complete genome sequence of Corynebacterium casei LMG S-19264T (=DSM 44701T), isolated from a smear-ripened cheese.</title>
        <authorList>
            <consortium name="US DOE Joint Genome Institute (JGI-PGF)"/>
            <person name="Walter F."/>
            <person name="Albersmeier A."/>
            <person name="Kalinowski J."/>
            <person name="Ruckert C."/>
        </authorList>
    </citation>
    <scope>NUCLEOTIDE SEQUENCE</scope>
    <source>
        <strain evidence="1">JCM 10088</strain>
    </source>
</reference>
<accession>A0A830GSP9</accession>
<gene>
    <name evidence="1" type="ORF">GCM10007981_04600</name>
</gene>
<reference evidence="1" key="2">
    <citation type="submission" date="2020-09" db="EMBL/GenBank/DDBJ databases">
        <authorList>
            <person name="Sun Q."/>
            <person name="Ohkuma M."/>
        </authorList>
    </citation>
    <scope>NUCLEOTIDE SEQUENCE</scope>
    <source>
        <strain evidence="1">JCM 10088</strain>
    </source>
</reference>
<dbReference type="AlphaFoldDB" id="A0A830GSP9"/>